<dbReference type="GO" id="GO:0051213">
    <property type="term" value="F:dioxygenase activity"/>
    <property type="evidence" value="ECO:0007669"/>
    <property type="project" value="UniProtKB-KW"/>
</dbReference>
<dbReference type="Gene3D" id="3.10.180.10">
    <property type="entry name" value="2,3-Dihydroxybiphenyl 1,2-Dioxygenase, domain 1"/>
    <property type="match status" value="1"/>
</dbReference>
<dbReference type="Pfam" id="PF00903">
    <property type="entry name" value="Glyoxalase"/>
    <property type="match status" value="1"/>
</dbReference>
<dbReference type="PANTHER" id="PTHR35006">
    <property type="entry name" value="GLYOXALASE FAMILY PROTEIN (AFU_ORTHOLOGUE AFUA_5G14830)"/>
    <property type="match status" value="1"/>
</dbReference>
<keyword evidence="2" id="KW-0223">Dioxygenase</keyword>
<dbReference type="InterPro" id="IPR029068">
    <property type="entry name" value="Glyas_Bleomycin-R_OHBP_Dase"/>
</dbReference>
<dbReference type="EMBL" id="HG793135">
    <property type="protein sequence ID" value="CRL18782.1"/>
    <property type="molecule type" value="Genomic_DNA"/>
</dbReference>
<name>A0A0G4NXD9_PENC3</name>
<accession>A0A0G4NXD9</accession>
<dbReference type="STRING" id="1429867.A0A0G4NXD9"/>
<keyword evidence="2" id="KW-0560">Oxidoreductase</keyword>
<sequence>MSSSNIDHITIPASEKDFEPLIEWYKKALSPLAFKEIMRFPGMVGLGSEFPDFWIAQKETHIPSGFHFAFSAPNRAAVDAFHRAAVEAGGTCNGKPGLRPEYHENFYGAFVLDPIGNNVEMVIHSPEGQDQ</sequence>
<gene>
    <name evidence="2" type="ORF">PCAMFM013_S002g000652</name>
</gene>
<evidence type="ECO:0000313" key="2">
    <source>
        <dbReference type="EMBL" id="CRL18782.1"/>
    </source>
</evidence>
<organism evidence="2 3">
    <name type="scientific">Penicillium camemberti (strain FM 013)</name>
    <dbReference type="NCBI Taxonomy" id="1429867"/>
    <lineage>
        <taxon>Eukaryota</taxon>
        <taxon>Fungi</taxon>
        <taxon>Dikarya</taxon>
        <taxon>Ascomycota</taxon>
        <taxon>Pezizomycotina</taxon>
        <taxon>Eurotiomycetes</taxon>
        <taxon>Eurotiomycetidae</taxon>
        <taxon>Eurotiales</taxon>
        <taxon>Aspergillaceae</taxon>
        <taxon>Penicillium</taxon>
    </lineage>
</organism>
<dbReference type="PANTHER" id="PTHR35006:SF2">
    <property type="entry name" value="GLYOXALASE FAMILY PROTEIN (AFU_ORTHOLOGUE AFUA_5G14830)"/>
    <property type="match status" value="1"/>
</dbReference>
<dbReference type="CDD" id="cd07262">
    <property type="entry name" value="VOC_like"/>
    <property type="match status" value="1"/>
</dbReference>
<dbReference type="SUPFAM" id="SSF54593">
    <property type="entry name" value="Glyoxalase/Bleomycin resistance protein/Dihydroxybiphenyl dioxygenase"/>
    <property type="match status" value="1"/>
</dbReference>
<proteinExistence type="predicted"/>
<dbReference type="Proteomes" id="UP000053732">
    <property type="component" value="Unassembled WGS sequence"/>
</dbReference>
<reference evidence="2 3" key="1">
    <citation type="journal article" date="2014" name="Nat. Commun.">
        <title>Multiple recent horizontal transfers of a large genomic region in cheese making fungi.</title>
        <authorList>
            <person name="Cheeseman K."/>
            <person name="Ropars J."/>
            <person name="Renault P."/>
            <person name="Dupont J."/>
            <person name="Gouzy J."/>
            <person name="Branca A."/>
            <person name="Abraham A.L."/>
            <person name="Ceppi M."/>
            <person name="Conseiller E."/>
            <person name="Debuchy R."/>
            <person name="Malagnac F."/>
            <person name="Goarin A."/>
            <person name="Silar P."/>
            <person name="Lacoste S."/>
            <person name="Sallet E."/>
            <person name="Bensimon A."/>
            <person name="Giraud T."/>
            <person name="Brygoo Y."/>
        </authorList>
    </citation>
    <scope>NUCLEOTIDE SEQUENCE [LARGE SCALE GENOMIC DNA]</scope>
    <source>
        <strain evidence="3">FM 013</strain>
    </source>
</reference>
<feature type="domain" description="VOC" evidence="1">
    <location>
        <begin position="5"/>
        <end position="124"/>
    </location>
</feature>
<dbReference type="AlphaFoldDB" id="A0A0G4NXD9"/>
<dbReference type="InterPro" id="IPR037523">
    <property type="entry name" value="VOC_core"/>
</dbReference>
<dbReference type="InterPro" id="IPR004360">
    <property type="entry name" value="Glyas_Fos-R_dOase_dom"/>
</dbReference>
<keyword evidence="3" id="KW-1185">Reference proteome</keyword>
<dbReference type="PROSITE" id="PS51819">
    <property type="entry name" value="VOC"/>
    <property type="match status" value="1"/>
</dbReference>
<protein>
    <submittedName>
        <fullName evidence="2">Glyoxalase/bleomycin resistance protein/dioxygenase</fullName>
    </submittedName>
</protein>
<evidence type="ECO:0000259" key="1">
    <source>
        <dbReference type="PROSITE" id="PS51819"/>
    </source>
</evidence>
<evidence type="ECO:0000313" key="3">
    <source>
        <dbReference type="Proteomes" id="UP000053732"/>
    </source>
</evidence>